<organism evidence="1 2">
    <name type="scientific">Zizania palustris</name>
    <name type="common">Northern wild rice</name>
    <dbReference type="NCBI Taxonomy" id="103762"/>
    <lineage>
        <taxon>Eukaryota</taxon>
        <taxon>Viridiplantae</taxon>
        <taxon>Streptophyta</taxon>
        <taxon>Embryophyta</taxon>
        <taxon>Tracheophyta</taxon>
        <taxon>Spermatophyta</taxon>
        <taxon>Magnoliopsida</taxon>
        <taxon>Liliopsida</taxon>
        <taxon>Poales</taxon>
        <taxon>Poaceae</taxon>
        <taxon>BOP clade</taxon>
        <taxon>Oryzoideae</taxon>
        <taxon>Oryzeae</taxon>
        <taxon>Zizaniinae</taxon>
        <taxon>Zizania</taxon>
    </lineage>
</organism>
<name>A0A8J5UW39_ZIZPA</name>
<gene>
    <name evidence="1" type="ORF">GUJ93_ZPchr0008g14045</name>
</gene>
<reference evidence="1" key="1">
    <citation type="journal article" date="2021" name="bioRxiv">
        <title>Whole Genome Assembly and Annotation of Northern Wild Rice, Zizania palustris L., Supports a Whole Genome Duplication in the Zizania Genus.</title>
        <authorList>
            <person name="Haas M."/>
            <person name="Kono T."/>
            <person name="Macchietto M."/>
            <person name="Millas R."/>
            <person name="McGilp L."/>
            <person name="Shao M."/>
            <person name="Duquette J."/>
            <person name="Hirsch C.N."/>
            <person name="Kimball J."/>
        </authorList>
    </citation>
    <scope>NUCLEOTIDE SEQUENCE</scope>
    <source>
        <tissue evidence="1">Fresh leaf tissue</tissue>
    </source>
</reference>
<dbReference type="AlphaFoldDB" id="A0A8J5UW39"/>
<reference evidence="1" key="2">
    <citation type="submission" date="2021-02" db="EMBL/GenBank/DDBJ databases">
        <authorList>
            <person name="Kimball J.A."/>
            <person name="Haas M.W."/>
            <person name="Macchietto M."/>
            <person name="Kono T."/>
            <person name="Duquette J."/>
            <person name="Shao M."/>
        </authorList>
    </citation>
    <scope>NUCLEOTIDE SEQUENCE</scope>
    <source>
        <tissue evidence="1">Fresh leaf tissue</tissue>
    </source>
</reference>
<evidence type="ECO:0000313" key="1">
    <source>
        <dbReference type="EMBL" id="KAG8045752.1"/>
    </source>
</evidence>
<accession>A0A8J5UW39</accession>
<sequence length="120" mass="12910">MPHRELKGTAVEVEGRRRAGRRARSCATGGLSAVGFLILVARMSPQPSKNPKLSSLFPYGLNTQLVLQQCTDHNAVNIATLNGQKYVSSEDADWHPVCSLLNDPVIGSAYFLTLSASLGN</sequence>
<comment type="caution">
    <text evidence="1">The sequence shown here is derived from an EMBL/GenBank/DDBJ whole genome shotgun (WGS) entry which is preliminary data.</text>
</comment>
<dbReference type="Proteomes" id="UP000729402">
    <property type="component" value="Unassembled WGS sequence"/>
</dbReference>
<dbReference type="EMBL" id="JAAALK010000290">
    <property type="protein sequence ID" value="KAG8045752.1"/>
    <property type="molecule type" value="Genomic_DNA"/>
</dbReference>
<keyword evidence="2" id="KW-1185">Reference proteome</keyword>
<proteinExistence type="predicted"/>
<evidence type="ECO:0000313" key="2">
    <source>
        <dbReference type="Proteomes" id="UP000729402"/>
    </source>
</evidence>
<protein>
    <submittedName>
        <fullName evidence="1">Uncharacterized protein</fullName>
    </submittedName>
</protein>